<dbReference type="Proteomes" id="UP001341840">
    <property type="component" value="Unassembled WGS sequence"/>
</dbReference>
<sequence length="597" mass="67394">MNGAKWEGSNLFVVISKFDREQRMNLNSHSTTYGKAKTPGLVKKWVEVKKANNVDGRAPMVTNQMTQNATKKMIDGVWAEDQKERLERSLLGYCVKPIEFRRVMNRILDEWKGQGDIECRDVGPYRRAWIEIMGLPMCLWYSDNIQRVASQWGKIIEFDDRCEESKSFTTARVLVDCYQWEQVHEWVSIKIDDRIFDVFVKEVGAEVYSVEAHPNLEKFGKASVEESTSCSYVDETPTGGGRLPVDSVRQNLNLVNVADPQLSAIINDNCLEIAPSFNGLRDYRDEEVEEAGLWRGYLVDQHGVRCIGENRCGYWTADPMGPTNHGSIPESSRDNSNWELPRVASGCDGGSTEVLGVSDFKQTINTRVVLPIASTEVRNEGESISESLSDDTRYVINECMLLEWRKETDAAVGLNRDLDGVTEEDEIGLEIRDDPFPIGSEANAGGQVPCLDSTSNDATRFREALVVSENHVEEPVVSDDISDDDKIGEAMESKGLWKRSGLLFDSSDDDEILVKLFNCDPDNVKRATKKAKKQKQGRKPPNIQGRSLATRKLLSAWDYVEAVNQSGGLLCIWDPKFFACENIVYGRRRKILISWRN</sequence>
<comment type="caution">
    <text evidence="1">The sequence shown here is derived from an EMBL/GenBank/DDBJ whole genome shotgun (WGS) entry which is preliminary data.</text>
</comment>
<evidence type="ECO:0000313" key="2">
    <source>
        <dbReference type="Proteomes" id="UP001341840"/>
    </source>
</evidence>
<name>A0ABU6T606_9FABA</name>
<evidence type="ECO:0000313" key="1">
    <source>
        <dbReference type="EMBL" id="MED6144135.1"/>
    </source>
</evidence>
<keyword evidence="2" id="KW-1185">Reference proteome</keyword>
<organism evidence="1 2">
    <name type="scientific">Stylosanthes scabra</name>
    <dbReference type="NCBI Taxonomy" id="79078"/>
    <lineage>
        <taxon>Eukaryota</taxon>
        <taxon>Viridiplantae</taxon>
        <taxon>Streptophyta</taxon>
        <taxon>Embryophyta</taxon>
        <taxon>Tracheophyta</taxon>
        <taxon>Spermatophyta</taxon>
        <taxon>Magnoliopsida</taxon>
        <taxon>eudicotyledons</taxon>
        <taxon>Gunneridae</taxon>
        <taxon>Pentapetalae</taxon>
        <taxon>rosids</taxon>
        <taxon>fabids</taxon>
        <taxon>Fabales</taxon>
        <taxon>Fabaceae</taxon>
        <taxon>Papilionoideae</taxon>
        <taxon>50 kb inversion clade</taxon>
        <taxon>dalbergioids sensu lato</taxon>
        <taxon>Dalbergieae</taxon>
        <taxon>Pterocarpus clade</taxon>
        <taxon>Stylosanthes</taxon>
    </lineage>
</organism>
<gene>
    <name evidence="1" type="ORF">PIB30_012788</name>
</gene>
<evidence type="ECO:0008006" key="3">
    <source>
        <dbReference type="Google" id="ProtNLM"/>
    </source>
</evidence>
<reference evidence="1 2" key="1">
    <citation type="journal article" date="2023" name="Plants (Basel)">
        <title>Bridging the Gap: Combining Genomics and Transcriptomics Approaches to Understand Stylosanthes scabra, an Orphan Legume from the Brazilian Caatinga.</title>
        <authorList>
            <person name="Ferreira-Neto J.R.C."/>
            <person name="da Silva M.D."/>
            <person name="Binneck E."/>
            <person name="de Melo N.F."/>
            <person name="da Silva R.H."/>
            <person name="de Melo A.L.T.M."/>
            <person name="Pandolfi V."/>
            <person name="Bustamante F.O."/>
            <person name="Brasileiro-Vidal A.C."/>
            <person name="Benko-Iseppon A.M."/>
        </authorList>
    </citation>
    <scope>NUCLEOTIDE SEQUENCE [LARGE SCALE GENOMIC DNA]</scope>
    <source>
        <tissue evidence="1">Leaves</tissue>
    </source>
</reference>
<proteinExistence type="predicted"/>
<dbReference type="EMBL" id="JASCZI010090653">
    <property type="protein sequence ID" value="MED6144135.1"/>
    <property type="molecule type" value="Genomic_DNA"/>
</dbReference>
<accession>A0ABU6T606</accession>
<protein>
    <recommendedName>
        <fullName evidence="3">DUF4283 domain-containing protein</fullName>
    </recommendedName>
</protein>